<accession>A0A165KG12</accession>
<protein>
    <submittedName>
        <fullName evidence="1">Uncharacterized protein</fullName>
    </submittedName>
</protein>
<name>A0A165KG12_EXIGL</name>
<organism evidence="1 2">
    <name type="scientific">Exidia glandulosa HHB12029</name>
    <dbReference type="NCBI Taxonomy" id="1314781"/>
    <lineage>
        <taxon>Eukaryota</taxon>
        <taxon>Fungi</taxon>
        <taxon>Dikarya</taxon>
        <taxon>Basidiomycota</taxon>
        <taxon>Agaricomycotina</taxon>
        <taxon>Agaricomycetes</taxon>
        <taxon>Auriculariales</taxon>
        <taxon>Exidiaceae</taxon>
        <taxon>Exidia</taxon>
    </lineage>
</organism>
<proteinExistence type="predicted"/>
<gene>
    <name evidence="1" type="ORF">EXIGLDRAFT_435570</name>
</gene>
<dbReference type="Proteomes" id="UP000077266">
    <property type="component" value="Unassembled WGS sequence"/>
</dbReference>
<dbReference type="EMBL" id="KV425945">
    <property type="protein sequence ID" value="KZV96281.1"/>
    <property type="molecule type" value="Genomic_DNA"/>
</dbReference>
<evidence type="ECO:0000313" key="2">
    <source>
        <dbReference type="Proteomes" id="UP000077266"/>
    </source>
</evidence>
<keyword evidence="2" id="KW-1185">Reference proteome</keyword>
<reference evidence="1 2" key="1">
    <citation type="journal article" date="2016" name="Mol. Biol. Evol.">
        <title>Comparative Genomics of Early-Diverging Mushroom-Forming Fungi Provides Insights into the Origins of Lignocellulose Decay Capabilities.</title>
        <authorList>
            <person name="Nagy L.G."/>
            <person name="Riley R."/>
            <person name="Tritt A."/>
            <person name="Adam C."/>
            <person name="Daum C."/>
            <person name="Floudas D."/>
            <person name="Sun H."/>
            <person name="Yadav J.S."/>
            <person name="Pangilinan J."/>
            <person name="Larsson K.H."/>
            <person name="Matsuura K."/>
            <person name="Barry K."/>
            <person name="Labutti K."/>
            <person name="Kuo R."/>
            <person name="Ohm R.A."/>
            <person name="Bhattacharya S.S."/>
            <person name="Shirouzu T."/>
            <person name="Yoshinaga Y."/>
            <person name="Martin F.M."/>
            <person name="Grigoriev I.V."/>
            <person name="Hibbett D.S."/>
        </authorList>
    </citation>
    <scope>NUCLEOTIDE SEQUENCE [LARGE SCALE GENOMIC DNA]</scope>
    <source>
        <strain evidence="1 2">HHB12029</strain>
    </source>
</reference>
<sequence>MLQVHAPCPKFRRTWDRARKGITLRRRRTNSCKWLYRRQDFGRIRANASLSIPLCSVRICMTSLGHHISPFTPVPHECILHPPHALNPRNSFDLRTFLRGAVSSHRLHPAPVLIARFLHPQICAYTDLHAPSIADPLHQPLRFRSYYALIT</sequence>
<dbReference type="InParanoid" id="A0A165KG12"/>
<evidence type="ECO:0000313" key="1">
    <source>
        <dbReference type="EMBL" id="KZV96281.1"/>
    </source>
</evidence>
<dbReference type="AlphaFoldDB" id="A0A165KG12"/>